<dbReference type="GeneID" id="66599675"/>
<dbReference type="AlphaFoldDB" id="A0A8E2IU53"/>
<dbReference type="InterPro" id="IPR038332">
    <property type="entry name" value="PPE_sf"/>
</dbReference>
<accession>A0A8E2IU53</accession>
<evidence type="ECO:0000259" key="3">
    <source>
        <dbReference type="Pfam" id="PF00823"/>
    </source>
</evidence>
<sequence>MTAPVWIASPPEVHSALLSSGPGSAPLLAAAAGWTSLSTEYASVAEELTAALAAVQAAAWQGPSAERYVAAHLPYLAWLTQASADSATLATQHETAATAYAGALAAMPTLAELAANHLTHGVLVATNFFGINTIPIALNEADYVRMWIQAATTMSVYETAAGAAVAVAAAPRPATAPVLLGAGAGAATALPAAAAVGELPIIIVILLNIILILLEILFAVVAYTIVIALITPLLILTYAIVFAILGLIFGPPLLVIATPFVLTGALIAVPTSLSTALPIGIGVGSQLAVDTEPVDDDLKTADPVLVAAVGGGSAPVRLPADGATAPAVRPVSAVAPTPAATPASVLPSDRGTGTWGFAGTVGEATVAQPSGLAVLHGEGLVAGPRAPMLPSGWGADLLAAVS</sequence>
<keyword evidence="2" id="KW-0812">Transmembrane</keyword>
<feature type="transmembrane region" description="Helical" evidence="2">
    <location>
        <begin position="225"/>
        <end position="249"/>
    </location>
</feature>
<dbReference type="PANTHER" id="PTHR46766:SF1">
    <property type="entry name" value="GLUTAMINE-RICH PROTEIN 2"/>
    <property type="match status" value="1"/>
</dbReference>
<dbReference type="EMBL" id="MWQA01000001">
    <property type="protein sequence ID" value="ORC08543.1"/>
    <property type="molecule type" value="Genomic_DNA"/>
</dbReference>
<evidence type="ECO:0000259" key="4">
    <source>
        <dbReference type="Pfam" id="PF18878"/>
    </source>
</evidence>
<dbReference type="GO" id="GO:0052572">
    <property type="term" value="P:response to host immune response"/>
    <property type="evidence" value="ECO:0007669"/>
    <property type="project" value="TreeGrafter"/>
</dbReference>
<dbReference type="Pfam" id="PF00823">
    <property type="entry name" value="PPE"/>
    <property type="match status" value="1"/>
</dbReference>
<gene>
    <name evidence="5" type="ORF">B4U45_20035</name>
</gene>
<evidence type="ECO:0000256" key="2">
    <source>
        <dbReference type="SAM" id="Phobius"/>
    </source>
</evidence>
<dbReference type="RefSeq" id="WP_219859488.1">
    <property type="nucleotide sequence ID" value="NZ_MWQA01000001.1"/>
</dbReference>
<feature type="transmembrane region" description="Helical" evidence="2">
    <location>
        <begin position="199"/>
        <end position="218"/>
    </location>
</feature>
<protein>
    <submittedName>
        <fullName evidence="5">Uncharacterized protein</fullName>
    </submittedName>
</protein>
<evidence type="ECO:0000256" key="1">
    <source>
        <dbReference type="ARBA" id="ARBA00010652"/>
    </source>
</evidence>
<name>A0A8E2IU53_9MYCO</name>
<feature type="domain" description="PPE-PPW subfamily C-terminal" evidence="4">
    <location>
        <begin position="348"/>
        <end position="393"/>
    </location>
</feature>
<keyword evidence="2" id="KW-1133">Transmembrane helix</keyword>
<dbReference type="Pfam" id="PF18878">
    <property type="entry name" value="PPE-PPW"/>
    <property type="match status" value="1"/>
</dbReference>
<dbReference type="InterPro" id="IPR000030">
    <property type="entry name" value="PPE_dom"/>
</dbReference>
<keyword evidence="2" id="KW-0472">Membrane</keyword>
<dbReference type="PANTHER" id="PTHR46766">
    <property type="entry name" value="GLUTAMINE-RICH PROTEIN 2"/>
    <property type="match status" value="1"/>
</dbReference>
<dbReference type="SUPFAM" id="SSF140459">
    <property type="entry name" value="PE/PPE dimer-like"/>
    <property type="match status" value="1"/>
</dbReference>
<dbReference type="InterPro" id="IPR043641">
    <property type="entry name" value="PPE-PPW_C"/>
</dbReference>
<feature type="transmembrane region" description="Helical" evidence="2">
    <location>
        <begin position="255"/>
        <end position="277"/>
    </location>
</feature>
<dbReference type="Proteomes" id="UP000192335">
    <property type="component" value="Unassembled WGS sequence"/>
</dbReference>
<evidence type="ECO:0000313" key="6">
    <source>
        <dbReference type="Proteomes" id="UP000192335"/>
    </source>
</evidence>
<dbReference type="Gene3D" id="1.20.1260.20">
    <property type="entry name" value="PPE superfamily"/>
    <property type="match status" value="1"/>
</dbReference>
<proteinExistence type="inferred from homology"/>
<reference evidence="5 6" key="1">
    <citation type="submission" date="2017-02" db="EMBL/GenBank/DDBJ databases">
        <title>Mycobacterium kansasii genomes.</title>
        <authorList>
            <person name="Borowka P."/>
            <person name="Strapagiel D."/>
            <person name="Marciniak B."/>
            <person name="Lach J."/>
            <person name="Bakula Z."/>
            <person name="Van Ingen J."/>
            <person name="Safianowska A."/>
            <person name="Brzostek A."/>
            <person name="Dziadek J."/>
            <person name="Jagielski T."/>
        </authorList>
    </citation>
    <scope>NUCLEOTIDE SEQUENCE [LARGE SCALE GENOMIC DNA]</scope>
    <source>
        <strain evidence="5 6">12MK</strain>
    </source>
</reference>
<comment type="similarity">
    <text evidence="1">Belongs to the mycobacterial PPE family.</text>
</comment>
<evidence type="ECO:0000313" key="5">
    <source>
        <dbReference type="EMBL" id="ORC08543.1"/>
    </source>
</evidence>
<dbReference type="FunFam" id="1.20.1260.20:FF:000001">
    <property type="entry name" value="PPE family protein PPE41"/>
    <property type="match status" value="1"/>
</dbReference>
<feature type="domain" description="PPE" evidence="3">
    <location>
        <begin position="6"/>
        <end position="166"/>
    </location>
</feature>
<organism evidence="5 6">
    <name type="scientific">Mycobacterium persicum</name>
    <dbReference type="NCBI Taxonomy" id="1487726"/>
    <lineage>
        <taxon>Bacteria</taxon>
        <taxon>Bacillati</taxon>
        <taxon>Actinomycetota</taxon>
        <taxon>Actinomycetes</taxon>
        <taxon>Mycobacteriales</taxon>
        <taxon>Mycobacteriaceae</taxon>
        <taxon>Mycobacterium</taxon>
    </lineage>
</organism>
<comment type="caution">
    <text evidence="5">The sequence shown here is derived from an EMBL/GenBank/DDBJ whole genome shotgun (WGS) entry which is preliminary data.</text>
</comment>